<feature type="compositionally biased region" description="Basic and acidic residues" evidence="6">
    <location>
        <begin position="967"/>
        <end position="986"/>
    </location>
</feature>
<dbReference type="CDD" id="cd17936">
    <property type="entry name" value="EEXXEc_NFX1"/>
    <property type="match status" value="1"/>
</dbReference>
<dbReference type="Pfam" id="PF26600">
    <property type="entry name" value="zf-CHCC_shd"/>
    <property type="match status" value="1"/>
</dbReference>
<reference evidence="8 9" key="1">
    <citation type="journal article" date="2018" name="Sci. Rep.">
        <title>Comparative analysis of the Pocillopora damicornis genome highlights role of immune system in coral evolution.</title>
        <authorList>
            <person name="Cunning R."/>
            <person name="Bay R.A."/>
            <person name="Gillette P."/>
            <person name="Baker A.C."/>
            <person name="Traylor-Knowles N."/>
        </authorList>
    </citation>
    <scope>NUCLEOTIDE SEQUENCE [LARGE SCALE GENOMIC DNA]</scope>
    <source>
        <strain evidence="8">RSMAS</strain>
        <tissue evidence="8">Whole animal</tissue>
    </source>
</reference>
<feature type="coiled-coil region" evidence="5">
    <location>
        <begin position="1055"/>
        <end position="1089"/>
    </location>
</feature>
<feature type="domain" description="NF-X1-type" evidence="7">
    <location>
        <begin position="1733"/>
        <end position="1752"/>
    </location>
</feature>
<feature type="domain" description="NF-X1-type" evidence="7">
    <location>
        <begin position="2026"/>
        <end position="2045"/>
    </location>
</feature>
<dbReference type="SUPFAM" id="SSF52540">
    <property type="entry name" value="P-loop containing nucleoside triphosphate hydrolases"/>
    <property type="match status" value="1"/>
</dbReference>
<dbReference type="CDD" id="cd18808">
    <property type="entry name" value="SF1_C_Upf1"/>
    <property type="match status" value="1"/>
</dbReference>
<dbReference type="Pfam" id="PF13086">
    <property type="entry name" value="AAA_11"/>
    <property type="match status" value="1"/>
</dbReference>
<dbReference type="GO" id="GO:0031380">
    <property type="term" value="C:nuclear RNA-directed RNA polymerase complex"/>
    <property type="evidence" value="ECO:0007669"/>
    <property type="project" value="TreeGrafter"/>
</dbReference>
<dbReference type="GO" id="GO:0008270">
    <property type="term" value="F:zinc ion binding"/>
    <property type="evidence" value="ECO:0007669"/>
    <property type="project" value="UniProtKB-KW"/>
</dbReference>
<feature type="region of interest" description="Disordered" evidence="6">
    <location>
        <begin position="888"/>
        <end position="927"/>
    </location>
</feature>
<dbReference type="InterPro" id="IPR047187">
    <property type="entry name" value="SF1_C_Upf1"/>
</dbReference>
<feature type="domain" description="NF-X1-type" evidence="7">
    <location>
        <begin position="1597"/>
        <end position="1616"/>
    </location>
</feature>
<feature type="domain" description="NF-X1-type" evidence="7">
    <location>
        <begin position="1546"/>
        <end position="1562"/>
    </location>
</feature>
<feature type="region of interest" description="Disordered" evidence="6">
    <location>
        <begin position="842"/>
        <end position="861"/>
    </location>
</feature>
<feature type="domain" description="NF-X1-type" evidence="7">
    <location>
        <begin position="1706"/>
        <end position="1729"/>
    </location>
</feature>
<dbReference type="InterPro" id="IPR027417">
    <property type="entry name" value="P-loop_NTPase"/>
</dbReference>
<keyword evidence="9" id="KW-1185">Reference proteome</keyword>
<feature type="domain" description="NF-X1-type" evidence="7">
    <location>
        <begin position="1409"/>
        <end position="1430"/>
    </location>
</feature>
<keyword evidence="4" id="KW-0862">Zinc</keyword>
<accession>A0A3M6UCD7</accession>
<dbReference type="PANTHER" id="PTHR10887:SF341">
    <property type="entry name" value="NFX1-TYPE ZINC FINGER-CONTAINING PROTEIN 1"/>
    <property type="match status" value="1"/>
</dbReference>
<dbReference type="EMBL" id="RCHS01001807">
    <property type="protein sequence ID" value="RMX51305.1"/>
    <property type="molecule type" value="Genomic_DNA"/>
</dbReference>
<dbReference type="GO" id="GO:0031048">
    <property type="term" value="P:regulatory ncRNA-mediated heterochromatin formation"/>
    <property type="evidence" value="ECO:0007669"/>
    <property type="project" value="TreeGrafter"/>
</dbReference>
<keyword evidence="2" id="KW-0677">Repeat</keyword>
<dbReference type="Pfam" id="PF13087">
    <property type="entry name" value="AAA_12"/>
    <property type="match status" value="1"/>
</dbReference>
<feature type="compositionally biased region" description="Basic and acidic residues" evidence="6">
    <location>
        <begin position="145"/>
        <end position="166"/>
    </location>
</feature>
<dbReference type="InterPro" id="IPR000967">
    <property type="entry name" value="Znf_NFX1"/>
</dbReference>
<evidence type="ECO:0000256" key="1">
    <source>
        <dbReference type="ARBA" id="ARBA00022723"/>
    </source>
</evidence>
<feature type="compositionally biased region" description="Basic and acidic residues" evidence="6">
    <location>
        <begin position="899"/>
        <end position="923"/>
    </location>
</feature>
<gene>
    <name evidence="8" type="ORF">pdam_00004652</name>
</gene>
<dbReference type="Gene3D" id="3.40.50.300">
    <property type="entry name" value="P-loop containing nucleotide triphosphate hydrolases"/>
    <property type="match status" value="3"/>
</dbReference>
<feature type="compositionally biased region" description="Basic and acidic residues" evidence="6">
    <location>
        <begin position="12"/>
        <end position="36"/>
    </location>
</feature>
<feature type="domain" description="NF-X1-type" evidence="7">
    <location>
        <begin position="1436"/>
        <end position="1457"/>
    </location>
</feature>
<dbReference type="GO" id="GO:0004386">
    <property type="term" value="F:helicase activity"/>
    <property type="evidence" value="ECO:0007669"/>
    <property type="project" value="InterPro"/>
</dbReference>
<evidence type="ECO:0000313" key="8">
    <source>
        <dbReference type="EMBL" id="RMX51305.1"/>
    </source>
</evidence>
<feature type="region of interest" description="Disordered" evidence="6">
    <location>
        <begin position="1"/>
        <end position="183"/>
    </location>
</feature>
<feature type="domain" description="NF-X1-type" evidence="7">
    <location>
        <begin position="1676"/>
        <end position="1697"/>
    </location>
</feature>
<dbReference type="SMART" id="SM00438">
    <property type="entry name" value="ZnF_NFX"/>
    <property type="match status" value="14"/>
</dbReference>
<feature type="compositionally biased region" description="Basic and acidic residues" evidence="6">
    <location>
        <begin position="62"/>
        <end position="87"/>
    </location>
</feature>
<evidence type="ECO:0000256" key="6">
    <source>
        <dbReference type="SAM" id="MobiDB-lite"/>
    </source>
</evidence>
<evidence type="ECO:0000259" key="7">
    <source>
        <dbReference type="SMART" id="SM00438"/>
    </source>
</evidence>
<dbReference type="OrthoDB" id="2423195at2759"/>
<dbReference type="InterPro" id="IPR045055">
    <property type="entry name" value="DNA2/NAM7-like"/>
</dbReference>
<dbReference type="InterPro" id="IPR058254">
    <property type="entry name" value="zf-CHCC_shd"/>
</dbReference>
<name>A0A3M6UCD7_POCDA</name>
<feature type="domain" description="NF-X1-type" evidence="7">
    <location>
        <begin position="1817"/>
        <end position="1836"/>
    </location>
</feature>
<feature type="domain" description="NF-X1-type" evidence="7">
    <location>
        <begin position="1760"/>
        <end position="1779"/>
    </location>
</feature>
<feature type="compositionally biased region" description="Acidic residues" evidence="6">
    <location>
        <begin position="950"/>
        <end position="959"/>
    </location>
</feature>
<organism evidence="8 9">
    <name type="scientific">Pocillopora damicornis</name>
    <name type="common">Cauliflower coral</name>
    <name type="synonym">Millepora damicornis</name>
    <dbReference type="NCBI Taxonomy" id="46731"/>
    <lineage>
        <taxon>Eukaryota</taxon>
        <taxon>Metazoa</taxon>
        <taxon>Cnidaria</taxon>
        <taxon>Anthozoa</taxon>
        <taxon>Hexacorallia</taxon>
        <taxon>Scleractinia</taxon>
        <taxon>Astrocoeniina</taxon>
        <taxon>Pocilloporidae</taxon>
        <taxon>Pocillopora</taxon>
    </lineage>
</organism>
<dbReference type="PANTHER" id="PTHR10887">
    <property type="entry name" value="DNA2/NAM7 HELICASE FAMILY"/>
    <property type="match status" value="1"/>
</dbReference>
<sequence length="2707" mass="308511">MPSKKKKWSSTFDRRERQQEKSKESDESSKTREEGQAKSSPWTESPQASQPSGGACGSSADQIRDDKTTQDKQDHRGRYGRKHPDGRRNKRQKRHQGRENASVDTEATTESSQTGTEKKTTPQAARSATQKASGGSVDNGPVQRKTRDDNVDKHSKQVQGESREPGKGPMMASPFEKGKRSGQIQAKQARTPFPGNRDVCSPSEQKGQVPLRGCLSGKTVLDLKMLKETKGAGIVQKLNESMVRFKHFLRSEEEQYNSDEFIFDLTCILERVCLEPIDENVVKVLTALKGSIFLKSKIPCLLDRIQDSVTLNDQESQRKLIQYLIKIFTQFLMPLPSSYADLPYEQLKLALDESSIDRKDELEKELEVFKQIRDNVIIAERQKRGQRYTNMTGEKPPNDFRDLPICPTNKEMASQERPFLRKNISKGRYDDVEHYLDVQFRLLREDFLEPLREGIYEITHNVPKERRNQSMKCYQGVRIVGKEFTPSGVIYKVQLHDSKSSKAILAHSKRLIFGSFVCLSKDKFQTMLFATVANRDPKDVDEGKFDIRFVEDQNVFGIEKRQVQYQMAESPAYFEAYYHVLKGLQELNENSMPFPKYLVECSAEVGPPKYLRRDNNQDPVCYDLSKALAISHPAKLQKVPVLQPEAWPPAEELPLNISQLEALKTGVTTEFSVIQGPPGTGKTYVGAKIARCLLENRKQWDPKKASPMLMVCYTNHALDQFLEKVLEFNQERGAIIRVGGRSKSQSLEGCNLKLFVKDNRQRDKRFYIHWRFKDNYKEMENVKKTILKADKEILEFRVLEDGMIPLHVDQLYRSRFPPNTTTECRKTRNTFKLWLCNNSRLNDMNPAPDGSTKTNHTDGVDGSILQEEDKSEGEQSPDHFRQSFDVHVTDKPPQQKAGCSDEVKVEEKHERHEDTTSREDEATRIQNQRRLVGEEECIRAIQLPNKGNCEDEDDKDDNENGGGWTKVECRNSSRRKRNEDRKDHTGRGIHSTETTSKKRGKKKEIDLTADTSQIQEKLQNVSGMSDEEAMNVPNIWFLSEDERLRLYLYWAECYRDRLRMEVQGYERKHEQLCAELEELRAEEEEEVIRKATVVGMTTSGAARYHSMLQKIGPKIVIIEEAAEVMEAHIITSLSRDTNHVILIGDHKQLRPKATVYELAQKYNLEISLFERMVMNSMDCKRLSIQHRMRPEIAALTKRFYDHEILDHETVCKFEDIVGITKNMFFVDHCQLESLNGNLQSFSNPHEATFLKSLCMYLLQQGYGRHQITILTMYIGQLLLLQEKMPRNQFEGIKICTVDNFQGEENDIILLSLVRSNLEGRIGFLSESNRICVALSRARKGFYCIGNLNMLRRQCQVWQGICNDLDATKAIGDTFELTCQRHKNMTSVRNPGDFPKFGGCSRMCGERLHCGHACDRPCHPSDAYHHDQCQKACFNICPNEHQCTEVCHYPKRCPDCYHSMLKTVPRCGHEQSIPCSVDPAAFSCLVKCEKVLPCGHKCRKKCGEVCTAKCKEKCLKSLPCGHSKEMACHRDPTSAECNNDCKKVLECGHPCKKRCKDECQCNEEIMIQLPCKHMRRVLCHKKHDSLQCMERCRRILDCGHECPGICFEDCREDLCKVTVIKELPCGHQQSEPCNVDPKSAFCYNPCKRPLECGHKCPSVCGCPCKEVKCEELCQTKCARGHACQKLCHLGRPCDACMVVDSMPLPTCGHTVEKLCHIDPKSIRCDKPCQRLRTCGHPCVSICSKKCEAQPCTLPTSKMLPCGHEVVLPCHKNLSKYKCTERIEVNLPCGHKMHCECRVAQGAEKKPLCNEKVEKELPCKHKATLPCHKKPDDCKCKKKVDVELSCGHTKSLVCFSLKKDLQNASCSVKTTRKLPCGHETLLRCYINPEEHSCQEEVQLTLSCGHEKLTTCSEMKNELTKGECNEVVTMKLPCGHEKQMTCSERQKGNISDAPSDRFLLCEEEVQLVLSCGHRKLTSCSKMRNELAKDECNEKLTMKLPCGHEKKVECSQGRKGNIFCNAPCDRFLPCEHRCQKKCGENCAAFKCAVEVQKDLACGFHKVSCPCSENVSQVVCKKRCQRRLSCGHVCQGKCAEECSQYKCNKKVLKPLNCAGGHSLQMKCSDNPGDVKCKEKCNRKLGCGHRCPGLCSEKCENMRCTHRIEDKFPCGHKMENVRCFQRKTATCTAPCQRQKSSCKHRCKGVCGKDCSNYPCEEVVNKLLSCGHNIEMRCKHPIDEVQCPAECKAKLPCGHYCTGKCYECQERGSHEFCQHQCGRLLICLHRCNAACGEPCPPCNKKCAKSCPHGKCKRRCSQLCDSCTEPCKWRCPHYKCKNLCGEECDRPPCNAPCPKKLPCQHPCIGLCGENCPTLCAICNAKKLSSTIAAKGSAKKEAMRCLQLLDCGHIISVEEMDAWMVRKLGDHVQLLQCPRCSTSITFSYRYGNIVKRMLKNVENVKTQIEQLEIEVSDAVIRLAKDIGAIQKYDVKHRKSFEQANLDFVRSIQWKWNPFNLQRGNRSSVFKFTFKNHLMILQQVTNTEDVLANIKAHREVSEPWKPAIKDAMNNIKEDLENPELDLESLSQIHEQAKKFFLFSQVLKVQDIALMHRISLSGNGVDRKMSAHIRFKKFLKGNDDILDIDWLETIVNLLRKEVKLEPLPIEAQDFTNFPGYRTDVWKLCEKGHAFCIRRIVRRGKSILVGSDGCTLCTVKESD</sequence>
<feature type="domain" description="NF-X1-type" evidence="7">
    <location>
        <begin position="1519"/>
        <end position="1542"/>
    </location>
</feature>
<feature type="coiled-coil region" evidence="5">
    <location>
        <begin position="2441"/>
        <end position="2468"/>
    </location>
</feature>
<dbReference type="InterPro" id="IPR041679">
    <property type="entry name" value="DNA2/NAM7-like_C"/>
</dbReference>
<keyword evidence="1" id="KW-0479">Metal-binding</keyword>
<feature type="domain" description="NF-X1-type" evidence="7">
    <location>
        <begin position="2081"/>
        <end position="2100"/>
    </location>
</feature>
<dbReference type="Proteomes" id="UP000275408">
    <property type="component" value="Unassembled WGS sequence"/>
</dbReference>
<evidence type="ECO:0000313" key="9">
    <source>
        <dbReference type="Proteomes" id="UP000275408"/>
    </source>
</evidence>
<comment type="caution">
    <text evidence="8">The sequence shown here is derived from an EMBL/GenBank/DDBJ whole genome shotgun (WGS) entry which is preliminary data.</text>
</comment>
<dbReference type="FunFam" id="3.40.50.300:FF:000742">
    <property type="entry name" value="NFX1-type zinc finger-containing protein 1"/>
    <property type="match status" value="1"/>
</dbReference>
<evidence type="ECO:0000256" key="5">
    <source>
        <dbReference type="SAM" id="Coils"/>
    </source>
</evidence>
<dbReference type="InterPro" id="IPR057373">
    <property type="entry name" value="ZNFX1"/>
</dbReference>
<feature type="compositionally biased region" description="Polar residues" evidence="6">
    <location>
        <begin position="102"/>
        <end position="133"/>
    </location>
</feature>
<keyword evidence="5" id="KW-0175">Coiled coil</keyword>
<evidence type="ECO:0000256" key="4">
    <source>
        <dbReference type="ARBA" id="ARBA00022833"/>
    </source>
</evidence>
<keyword evidence="3" id="KW-0863">Zinc-finger</keyword>
<dbReference type="Pfam" id="PF25396">
    <property type="entry name" value="ZNFX1"/>
    <property type="match status" value="1"/>
</dbReference>
<dbReference type="InterPro" id="IPR041677">
    <property type="entry name" value="DNA2/NAM7_AAA_11"/>
</dbReference>
<feature type="compositionally biased region" description="Polar residues" evidence="6">
    <location>
        <begin position="37"/>
        <end position="52"/>
    </location>
</feature>
<protein>
    <recommendedName>
        <fullName evidence="7">NF-X1-type domain-containing protein</fullName>
    </recommendedName>
</protein>
<proteinExistence type="predicted"/>
<feature type="domain" description="NF-X1-type" evidence="7">
    <location>
        <begin position="2276"/>
        <end position="2293"/>
    </location>
</feature>
<feature type="region of interest" description="Disordered" evidence="6">
    <location>
        <begin position="946"/>
        <end position="1009"/>
    </location>
</feature>
<feature type="domain" description="NF-X1-type" evidence="7">
    <location>
        <begin position="1493"/>
        <end position="1515"/>
    </location>
</feature>
<evidence type="ECO:0000256" key="2">
    <source>
        <dbReference type="ARBA" id="ARBA00022737"/>
    </source>
</evidence>
<evidence type="ECO:0000256" key="3">
    <source>
        <dbReference type="ARBA" id="ARBA00022771"/>
    </source>
</evidence>